<evidence type="ECO:0000313" key="1">
    <source>
        <dbReference type="EMBL" id="TDO19729.1"/>
    </source>
</evidence>
<organism evidence="1 2">
    <name type="scientific">Pedobacter duraquae</name>
    <dbReference type="NCBI Taxonomy" id="425511"/>
    <lineage>
        <taxon>Bacteria</taxon>
        <taxon>Pseudomonadati</taxon>
        <taxon>Bacteroidota</taxon>
        <taxon>Sphingobacteriia</taxon>
        <taxon>Sphingobacteriales</taxon>
        <taxon>Sphingobacteriaceae</taxon>
        <taxon>Pedobacter</taxon>
    </lineage>
</organism>
<dbReference type="OrthoDB" id="1201186at2"/>
<dbReference type="EMBL" id="SNWM01000006">
    <property type="protein sequence ID" value="TDO19729.1"/>
    <property type="molecule type" value="Genomic_DNA"/>
</dbReference>
<comment type="caution">
    <text evidence="1">The sequence shown here is derived from an EMBL/GenBank/DDBJ whole genome shotgun (WGS) entry which is preliminary data.</text>
</comment>
<dbReference type="InterPro" id="IPR036922">
    <property type="entry name" value="Rieske_2Fe-2S_sf"/>
</dbReference>
<dbReference type="RefSeq" id="WP_133558943.1">
    <property type="nucleotide sequence ID" value="NZ_SNWM01000006.1"/>
</dbReference>
<reference evidence="1 2" key="1">
    <citation type="submission" date="2019-03" db="EMBL/GenBank/DDBJ databases">
        <title>Genomic Encyclopedia of Archaeal and Bacterial Type Strains, Phase II (KMG-II): from individual species to whole genera.</title>
        <authorList>
            <person name="Goeker M."/>
        </authorList>
    </citation>
    <scope>NUCLEOTIDE SEQUENCE [LARGE SCALE GENOMIC DNA]</scope>
    <source>
        <strain evidence="1 2">DSM 19034</strain>
    </source>
</reference>
<proteinExistence type="predicted"/>
<sequence length="135" mass="14470">MMKRLAGFCMLMMILNGCGKGDNYIPEVPVNYTVTIQEFNIKAKNGVLLVADQGVAGLLIVNTAAGYRAYDRCSSVNPQQLCKITADDGGITATDPCTGAKFLLLDGSPQKAPAVRSLKAYRISLQGQQLLQVTN</sequence>
<keyword evidence="2" id="KW-1185">Reference proteome</keyword>
<dbReference type="Proteomes" id="UP000295499">
    <property type="component" value="Unassembled WGS sequence"/>
</dbReference>
<protein>
    <submittedName>
        <fullName evidence="1">Nitrite reductase/ring-hydroxylating ferredoxin subunit</fullName>
    </submittedName>
</protein>
<gene>
    <name evidence="1" type="ORF">CLV32_4353</name>
</gene>
<evidence type="ECO:0000313" key="2">
    <source>
        <dbReference type="Proteomes" id="UP000295499"/>
    </source>
</evidence>
<dbReference type="GO" id="GO:0051537">
    <property type="term" value="F:2 iron, 2 sulfur cluster binding"/>
    <property type="evidence" value="ECO:0007669"/>
    <property type="project" value="InterPro"/>
</dbReference>
<accession>A0A4V6PSB6</accession>
<name>A0A4V6PSB6_9SPHI</name>
<dbReference type="Gene3D" id="2.102.10.10">
    <property type="entry name" value="Rieske [2Fe-2S] iron-sulphur domain"/>
    <property type="match status" value="1"/>
</dbReference>
<dbReference type="AlphaFoldDB" id="A0A4V6PSB6"/>